<dbReference type="InterPro" id="IPR029787">
    <property type="entry name" value="Nucleotide_cyclase"/>
</dbReference>
<evidence type="ECO:0000259" key="3">
    <source>
        <dbReference type="PROSITE" id="PS50113"/>
    </source>
</evidence>
<evidence type="ECO:0000313" key="5">
    <source>
        <dbReference type="EMBL" id="ACL73529.1"/>
    </source>
</evidence>
<proteinExistence type="predicted"/>
<dbReference type="Pfam" id="PF00990">
    <property type="entry name" value="GGDEF"/>
    <property type="match status" value="1"/>
</dbReference>
<evidence type="ECO:0000256" key="2">
    <source>
        <dbReference type="SAM" id="Phobius"/>
    </source>
</evidence>
<dbReference type="GO" id="GO:0006355">
    <property type="term" value="P:regulation of DNA-templated transcription"/>
    <property type="evidence" value="ECO:0007669"/>
    <property type="project" value="InterPro"/>
</dbReference>
<dbReference type="Gene3D" id="3.30.450.20">
    <property type="entry name" value="PAS domain"/>
    <property type="match status" value="1"/>
</dbReference>
<dbReference type="AlphaFoldDB" id="B8GLH4"/>
<dbReference type="KEGG" id="tgr:Tgr7_2451"/>
<dbReference type="eggNOG" id="COG2199">
    <property type="taxonomic scope" value="Bacteria"/>
</dbReference>
<reference evidence="5 6" key="1">
    <citation type="journal article" date="2011" name="Stand. Genomic Sci.">
        <title>Complete genome sequence of 'Thioalkalivibrio sulfidophilus' HL-EbGr7.</title>
        <authorList>
            <person name="Muyzer G."/>
            <person name="Sorokin D.Y."/>
            <person name="Mavromatis K."/>
            <person name="Lapidus A."/>
            <person name="Clum A."/>
            <person name="Ivanova N."/>
            <person name="Pati A."/>
            <person name="d'Haeseleer P."/>
            <person name="Woyke T."/>
            <person name="Kyrpides N.C."/>
        </authorList>
    </citation>
    <scope>NUCLEOTIDE SEQUENCE [LARGE SCALE GENOMIC DNA]</scope>
    <source>
        <strain evidence="5 6">HL-EbGR7</strain>
    </source>
</reference>
<dbReference type="InterPro" id="IPR000160">
    <property type="entry name" value="GGDEF_dom"/>
</dbReference>
<evidence type="ECO:0000256" key="1">
    <source>
        <dbReference type="ARBA" id="ARBA00001946"/>
    </source>
</evidence>
<dbReference type="CDD" id="cd01949">
    <property type="entry name" value="GGDEF"/>
    <property type="match status" value="1"/>
</dbReference>
<dbReference type="Pfam" id="PF12974">
    <property type="entry name" value="Phosphonate-bd"/>
    <property type="match status" value="1"/>
</dbReference>
<dbReference type="SUPFAM" id="SSF55785">
    <property type="entry name" value="PYP-like sensor domain (PAS domain)"/>
    <property type="match status" value="1"/>
</dbReference>
<dbReference type="EMBL" id="CP001339">
    <property type="protein sequence ID" value="ACL73529.1"/>
    <property type="molecule type" value="Genomic_DNA"/>
</dbReference>
<dbReference type="InterPro" id="IPR043128">
    <property type="entry name" value="Rev_trsase/Diguanyl_cyclase"/>
</dbReference>
<feature type="domain" description="PAC" evidence="3">
    <location>
        <begin position="431"/>
        <end position="483"/>
    </location>
</feature>
<keyword evidence="2" id="KW-0472">Membrane</keyword>
<dbReference type="Gene3D" id="3.40.190.10">
    <property type="entry name" value="Periplasmic binding protein-like II"/>
    <property type="match status" value="2"/>
</dbReference>
<dbReference type="InterPro" id="IPR000700">
    <property type="entry name" value="PAS-assoc_C"/>
</dbReference>
<dbReference type="PROSITE" id="PS50113">
    <property type="entry name" value="PAC"/>
    <property type="match status" value="1"/>
</dbReference>
<keyword evidence="2" id="KW-0812">Transmembrane</keyword>
<feature type="domain" description="GGDEF" evidence="4">
    <location>
        <begin position="515"/>
        <end position="648"/>
    </location>
</feature>
<dbReference type="PROSITE" id="PS50887">
    <property type="entry name" value="GGDEF"/>
    <property type="match status" value="1"/>
</dbReference>
<feature type="transmembrane region" description="Helical" evidence="2">
    <location>
        <begin position="324"/>
        <end position="344"/>
    </location>
</feature>
<dbReference type="SUPFAM" id="SSF55073">
    <property type="entry name" value="Nucleotide cyclase"/>
    <property type="match status" value="1"/>
</dbReference>
<keyword evidence="2" id="KW-1133">Transmembrane helix</keyword>
<name>B8GLH4_THISH</name>
<dbReference type="GO" id="GO:0003824">
    <property type="term" value="F:catalytic activity"/>
    <property type="evidence" value="ECO:0007669"/>
    <property type="project" value="UniProtKB-ARBA"/>
</dbReference>
<evidence type="ECO:0000313" key="6">
    <source>
        <dbReference type="Proteomes" id="UP000002383"/>
    </source>
</evidence>
<evidence type="ECO:0000259" key="4">
    <source>
        <dbReference type="PROSITE" id="PS50887"/>
    </source>
</evidence>
<dbReference type="Gene3D" id="3.30.70.270">
    <property type="match status" value="1"/>
</dbReference>
<sequence length="651" mass="72337" precursor="true">MKQGSWSSAWRKPVVVAASVCLWLLVFASPIKAWHHHDEITIGVLAFRGMDEAVRMWSPTAEYLESQLPGVQFRILPLTNDTIEEAVASGEADFVITNSGSYVALNQRHGITRIATLISQRPTGTSTRFGAVIISRADRDDIREIADLRGKRFAAIHPDGFGGWWMGWKELRDHGIEPLQDMQLEFTGFPVDLVMEAVRSGQVDAGTFRTELLEQWINEGRIRADEFHVLNARTTPGFPFLHSTRLYPEWPLAVQPDMDEDLAKRVLQALFALPQGHPALDAAEIAGWTIPLNYDPVHDLMRELKVGLYQPDEVITLREVLTVYGPWFAGILGILLTGFLAFVMRLNRSLTASRVSLANTLRSIGDAVVTTDTQGLIQYMNPVAERMGHCSLPDVQGHDYRQVFHLVDESSRKELGNLARHSASMREPRPYTFDGLLLGRDGQEYSVKITTSTIRAGLSRVSGCVLVIHDVTELRTLARQLKFQAAHDPLTGLVNRREFETRLSRAVDGSQKSGQTHVLIFLDLDWFKAINDTLGHAAGDQVLREVADMLERQVRSTDTAARIGGDEFGILLLNCELEAGIAVAEKLRDAIAGYSYVSGGETYRVGVSQGLVLIDRQSGNLGAILKAADEACYTAKEHGRNRYHVYSSDPS</sequence>
<keyword evidence="6" id="KW-1185">Reference proteome</keyword>
<comment type="cofactor">
    <cofactor evidence="1">
        <name>Mg(2+)</name>
        <dbReference type="ChEBI" id="CHEBI:18420"/>
    </cofactor>
</comment>
<dbReference type="SUPFAM" id="SSF53850">
    <property type="entry name" value="Periplasmic binding protein-like II"/>
    <property type="match status" value="1"/>
</dbReference>
<protein>
    <submittedName>
        <fullName evidence="5">Putative diguanylate cyclase</fullName>
    </submittedName>
</protein>
<dbReference type="InterPro" id="IPR052155">
    <property type="entry name" value="Biofilm_reg_signaling"/>
</dbReference>
<dbReference type="eggNOG" id="COG3221">
    <property type="taxonomic scope" value="Bacteria"/>
</dbReference>
<dbReference type="Pfam" id="PF00989">
    <property type="entry name" value="PAS"/>
    <property type="match status" value="1"/>
</dbReference>
<dbReference type="CDD" id="cd00130">
    <property type="entry name" value="PAS"/>
    <property type="match status" value="1"/>
</dbReference>
<dbReference type="InterPro" id="IPR035965">
    <property type="entry name" value="PAS-like_dom_sf"/>
</dbReference>
<dbReference type="InterPro" id="IPR013767">
    <property type="entry name" value="PAS_fold"/>
</dbReference>
<dbReference type="InterPro" id="IPR000014">
    <property type="entry name" value="PAS"/>
</dbReference>
<dbReference type="PANTHER" id="PTHR44757:SF4">
    <property type="entry name" value="DIGUANYLATE CYCLASE DGCE-RELATED"/>
    <property type="match status" value="1"/>
</dbReference>
<dbReference type="NCBIfam" id="TIGR00254">
    <property type="entry name" value="GGDEF"/>
    <property type="match status" value="1"/>
</dbReference>
<dbReference type="PANTHER" id="PTHR44757">
    <property type="entry name" value="DIGUANYLATE CYCLASE DGCP"/>
    <property type="match status" value="1"/>
</dbReference>
<dbReference type="RefSeq" id="WP_012639004.1">
    <property type="nucleotide sequence ID" value="NC_011901.1"/>
</dbReference>
<dbReference type="FunFam" id="3.30.70.270:FF:000001">
    <property type="entry name" value="Diguanylate cyclase domain protein"/>
    <property type="match status" value="1"/>
</dbReference>
<accession>B8GLH4</accession>
<gene>
    <name evidence="5" type="ordered locus">Tgr7_2451</name>
</gene>
<dbReference type="HOGENOM" id="CLU_420874_0_0_6"/>
<dbReference type="Proteomes" id="UP000002383">
    <property type="component" value="Chromosome"/>
</dbReference>
<organism evidence="5 6">
    <name type="scientific">Thioalkalivibrio sulfidiphilus (strain HL-EbGR7)</name>
    <dbReference type="NCBI Taxonomy" id="396588"/>
    <lineage>
        <taxon>Bacteria</taxon>
        <taxon>Pseudomonadati</taxon>
        <taxon>Pseudomonadota</taxon>
        <taxon>Gammaproteobacteria</taxon>
        <taxon>Chromatiales</taxon>
        <taxon>Ectothiorhodospiraceae</taxon>
        <taxon>Thioalkalivibrio</taxon>
    </lineage>
</organism>
<dbReference type="STRING" id="396588.Tgr7_2451"/>
<dbReference type="SMART" id="SM00267">
    <property type="entry name" value="GGDEF"/>
    <property type="match status" value="1"/>
</dbReference>
<dbReference type="NCBIfam" id="TIGR00229">
    <property type="entry name" value="sensory_box"/>
    <property type="match status" value="1"/>
</dbReference>